<accession>A0A6G0WET9</accession>
<evidence type="ECO:0000313" key="2">
    <source>
        <dbReference type="Proteomes" id="UP000478052"/>
    </source>
</evidence>
<gene>
    <name evidence="1" type="ORF">FWK35_00025944</name>
</gene>
<keyword evidence="2" id="KW-1185">Reference proteome</keyword>
<sequence>MYGVRIIKIWSLITVSPSIVISFSSTQFAYCSCFIELKSTMFEIIEAIKDEKPKHRKQKYHCEWESDNLFKGWLKPEKNNSFRAKCNKYQVSFISELSSIKKHATSKAHENTDGCSTMMGSQNSMSS</sequence>
<evidence type="ECO:0000313" key="1">
    <source>
        <dbReference type="EMBL" id="KAF0726056.1"/>
    </source>
</evidence>
<protein>
    <submittedName>
        <fullName evidence="1">DUF4371 domain-containing protein</fullName>
    </submittedName>
</protein>
<dbReference type="OrthoDB" id="6159421at2759"/>
<organism evidence="1 2">
    <name type="scientific">Aphis craccivora</name>
    <name type="common">Cowpea aphid</name>
    <dbReference type="NCBI Taxonomy" id="307492"/>
    <lineage>
        <taxon>Eukaryota</taxon>
        <taxon>Metazoa</taxon>
        <taxon>Ecdysozoa</taxon>
        <taxon>Arthropoda</taxon>
        <taxon>Hexapoda</taxon>
        <taxon>Insecta</taxon>
        <taxon>Pterygota</taxon>
        <taxon>Neoptera</taxon>
        <taxon>Paraneoptera</taxon>
        <taxon>Hemiptera</taxon>
        <taxon>Sternorrhyncha</taxon>
        <taxon>Aphidomorpha</taxon>
        <taxon>Aphidoidea</taxon>
        <taxon>Aphididae</taxon>
        <taxon>Aphidini</taxon>
        <taxon>Aphis</taxon>
        <taxon>Aphis</taxon>
    </lineage>
</organism>
<name>A0A6G0WET9_APHCR</name>
<dbReference type="EMBL" id="VUJU01008774">
    <property type="protein sequence ID" value="KAF0726056.1"/>
    <property type="molecule type" value="Genomic_DNA"/>
</dbReference>
<comment type="caution">
    <text evidence="1">The sequence shown here is derived from an EMBL/GenBank/DDBJ whole genome shotgun (WGS) entry which is preliminary data.</text>
</comment>
<dbReference type="Proteomes" id="UP000478052">
    <property type="component" value="Unassembled WGS sequence"/>
</dbReference>
<reference evidence="1 2" key="1">
    <citation type="submission" date="2019-08" db="EMBL/GenBank/DDBJ databases">
        <title>Whole genome of Aphis craccivora.</title>
        <authorList>
            <person name="Voronova N.V."/>
            <person name="Shulinski R.S."/>
            <person name="Bandarenka Y.V."/>
            <person name="Zhorov D.G."/>
            <person name="Warner D."/>
        </authorList>
    </citation>
    <scope>NUCLEOTIDE SEQUENCE [LARGE SCALE GENOMIC DNA]</scope>
    <source>
        <strain evidence="1">180601</strain>
        <tissue evidence="1">Whole Body</tissue>
    </source>
</reference>
<proteinExistence type="predicted"/>
<dbReference type="AlphaFoldDB" id="A0A6G0WET9"/>